<dbReference type="InterPro" id="IPR054734">
    <property type="entry name" value="PqqF-like_C_4"/>
</dbReference>
<dbReference type="Pfam" id="PF22456">
    <property type="entry name" value="PqqF-like_C_4"/>
    <property type="match status" value="1"/>
</dbReference>
<evidence type="ECO:0000313" key="15">
    <source>
        <dbReference type="Proteomes" id="UP000215902"/>
    </source>
</evidence>
<evidence type="ECO:0000256" key="5">
    <source>
        <dbReference type="ARBA" id="ARBA00022801"/>
    </source>
</evidence>
<dbReference type="GO" id="GO:0004222">
    <property type="term" value="F:metalloendopeptidase activity"/>
    <property type="evidence" value="ECO:0007669"/>
    <property type="project" value="InterPro"/>
</dbReference>
<keyword evidence="6" id="KW-0862">Zinc</keyword>
<evidence type="ECO:0000259" key="13">
    <source>
        <dbReference type="Pfam" id="PF22456"/>
    </source>
</evidence>
<proteinExistence type="inferred from homology"/>
<feature type="domain" description="Peptidase M16 N-terminal" evidence="10">
    <location>
        <begin position="62"/>
        <end position="198"/>
    </location>
</feature>
<dbReference type="STRING" id="282301.A0A267G8U5"/>
<dbReference type="FunFam" id="3.30.830.10:FF:000005">
    <property type="entry name" value="nardilysin isoform X1"/>
    <property type="match status" value="1"/>
</dbReference>
<evidence type="ECO:0000259" key="11">
    <source>
        <dbReference type="Pfam" id="PF05193"/>
    </source>
</evidence>
<feature type="domain" description="Peptidase M16 middle/third" evidence="12">
    <location>
        <begin position="408"/>
        <end position="702"/>
    </location>
</feature>
<dbReference type="Pfam" id="PF05193">
    <property type="entry name" value="Peptidase_M16_C"/>
    <property type="match status" value="1"/>
</dbReference>
<comment type="cofactor">
    <cofactor evidence="1">
        <name>Zn(2+)</name>
        <dbReference type="ChEBI" id="CHEBI:29105"/>
    </cofactor>
</comment>
<sequence>LQRLNTMIGTVAAAATGSAAAASRDLSSSSTGNPQLVLNEIEKSTEDRRSYRCLLLANGLRAVAINDPDADKSAATACVRTGALRDPRSLQGLAHFCEHMLFLGTTRYPDENSFLRFINEHGGVRNAVTSAEFTRYYFDIAPEHLPEALDRLGQFFTEPLFTESATVREVNAVHSEHAKNIPIDARRLLRLDHHLANPQHDYSKYSTGCLETLLPDASKAAELRQRLLQFHSENYSANLTAVAVLGRESLDQLQQLIVAAFSGVANKQLPVPSWESHPYDGTDCGVEVQVVPLRDIQKLEVVFPMKDYTEQFSSQPAHYASHLLGHESAGSLLACLKRRGWANGLSAGCGGGAAGFDFFRVSADLTEAGLANRAAVLRAVFQCVGQLRRAGPQAWVHRELSDLAALAFRYRDREPSAEATQRLARRLLTYPMPQLLTAGCLVTEFAPKLIAEVLDQLHPHRCKVFAVSKAFEPHCPPDGCVEPIYGVRHRLQPLPPDLLAACLALYNGDAPADGADSLLSDLRLPDPNPFIPSQFALIAVPPGSPPPRVVLEEAGLRLWHRADAQYCLPKLCLTVVMATPDAWSDAFSAASSQLHCQLMSDALNPVLYDAQLAGLSASLAACAEGISLSIQGFGHRLPALLEAVLDRLSRPEVEQLRFDSVIERYRKSLKNFALEQPLQQCLFHQSVLCCSLVWTHQQRLDAIEGATPAAAAEFARCQLLPAAAGGRPRFLLAFACGNAEVEQVVAAGGGIAQTLRRHAAAADGSQGRPQPPERQPHRQRDVLLPEAGDARRHHLLRCLAAEHHKSSACVVYFQVEPATTPEGQLRRQALTKLLVQSLKERFFNSLRTQQQLGYLVQLAERPGVAACGLSFCVQSERHPAELESRIDEFVEAAGPLLAAMTPAELRDHAEALRARLLERPKRLSGRSAADWAEIASGAACFDRPDRLAALLLPPGGTSEQSAVEAGPLRHEELLDFYRTWVAKDSPRRRKLAIHVISQKSFGPAVQEDKYEGYPGSVIADVAAFKSGLKLGPLPARF</sequence>
<reference evidence="14 15" key="1">
    <citation type="submission" date="2017-06" db="EMBL/GenBank/DDBJ databases">
        <title>A platform for efficient transgenesis in Macrostomum lignano, a flatworm model organism for stem cell research.</title>
        <authorList>
            <person name="Berezikov E."/>
        </authorList>
    </citation>
    <scope>NUCLEOTIDE SEQUENCE [LARGE SCALE GENOMIC DNA]</scope>
    <source>
        <strain evidence="14">DV1</strain>
        <tissue evidence="14">Whole organism</tissue>
    </source>
</reference>
<dbReference type="FunFam" id="3.30.830.10:FF:000012">
    <property type="entry name" value="Protease 3"/>
    <property type="match status" value="1"/>
</dbReference>
<evidence type="ECO:0000313" key="14">
    <source>
        <dbReference type="EMBL" id="PAA81739.1"/>
    </source>
</evidence>
<dbReference type="SUPFAM" id="SSF63411">
    <property type="entry name" value="LuxS/MPP-like metallohydrolase"/>
    <property type="match status" value="4"/>
</dbReference>
<feature type="domain" description="Coenzyme PQQ synthesis protein F-like C-terminal lobe" evidence="13">
    <location>
        <begin position="833"/>
        <end position="931"/>
    </location>
</feature>
<keyword evidence="4" id="KW-0479">Metal-binding</keyword>
<evidence type="ECO:0000259" key="10">
    <source>
        <dbReference type="Pfam" id="PF00675"/>
    </source>
</evidence>
<protein>
    <recommendedName>
        <fullName evidence="16">Insulin-degrading enzyme</fullName>
    </recommendedName>
</protein>
<evidence type="ECO:0000256" key="9">
    <source>
        <dbReference type="SAM" id="MobiDB-lite"/>
    </source>
</evidence>
<feature type="non-terminal residue" evidence="14">
    <location>
        <position position="1"/>
    </location>
</feature>
<dbReference type="Pfam" id="PF16187">
    <property type="entry name" value="Peptidase_M16_M"/>
    <property type="match status" value="1"/>
</dbReference>
<dbReference type="EMBL" id="NIVC01000514">
    <property type="protein sequence ID" value="PAA81739.1"/>
    <property type="molecule type" value="Genomic_DNA"/>
</dbReference>
<evidence type="ECO:0000256" key="3">
    <source>
        <dbReference type="ARBA" id="ARBA00022670"/>
    </source>
</evidence>
<comment type="similarity">
    <text evidence="2 8">Belongs to the peptidase M16 family.</text>
</comment>
<evidence type="ECO:0008006" key="16">
    <source>
        <dbReference type="Google" id="ProtNLM"/>
    </source>
</evidence>
<evidence type="ECO:0000256" key="4">
    <source>
        <dbReference type="ARBA" id="ARBA00022723"/>
    </source>
</evidence>
<dbReference type="InterPro" id="IPR007863">
    <property type="entry name" value="Peptidase_M16_C"/>
</dbReference>
<dbReference type="GO" id="GO:0005829">
    <property type="term" value="C:cytosol"/>
    <property type="evidence" value="ECO:0007669"/>
    <property type="project" value="TreeGrafter"/>
</dbReference>
<feature type="region of interest" description="Disordered" evidence="9">
    <location>
        <begin position="758"/>
        <end position="779"/>
    </location>
</feature>
<dbReference type="Gene3D" id="3.30.830.10">
    <property type="entry name" value="Metalloenzyme, LuxS/M16 peptidase-like"/>
    <property type="match status" value="4"/>
</dbReference>
<evidence type="ECO:0000256" key="7">
    <source>
        <dbReference type="ARBA" id="ARBA00023049"/>
    </source>
</evidence>
<gene>
    <name evidence="14" type="ORF">BOX15_Mlig019571g3</name>
</gene>
<dbReference type="Proteomes" id="UP000215902">
    <property type="component" value="Unassembled WGS sequence"/>
</dbReference>
<evidence type="ECO:0000256" key="2">
    <source>
        <dbReference type="ARBA" id="ARBA00007261"/>
    </source>
</evidence>
<dbReference type="GO" id="GO:0043171">
    <property type="term" value="P:peptide catabolic process"/>
    <property type="evidence" value="ECO:0007669"/>
    <property type="project" value="TreeGrafter"/>
</dbReference>
<dbReference type="PANTHER" id="PTHR43690:SF18">
    <property type="entry name" value="INSULIN-DEGRADING ENZYME-RELATED"/>
    <property type="match status" value="1"/>
</dbReference>
<keyword evidence="5" id="KW-0378">Hydrolase</keyword>
<dbReference type="InterPro" id="IPR011249">
    <property type="entry name" value="Metalloenz_LuxS/M16"/>
</dbReference>
<dbReference type="PROSITE" id="PS00143">
    <property type="entry name" value="INSULINASE"/>
    <property type="match status" value="1"/>
</dbReference>
<dbReference type="InterPro" id="IPR011765">
    <property type="entry name" value="Pept_M16_N"/>
</dbReference>
<dbReference type="GO" id="GO:0046872">
    <property type="term" value="F:metal ion binding"/>
    <property type="evidence" value="ECO:0007669"/>
    <property type="project" value="UniProtKB-KW"/>
</dbReference>
<keyword evidence="3" id="KW-0645">Protease</keyword>
<dbReference type="GO" id="GO:0005739">
    <property type="term" value="C:mitochondrion"/>
    <property type="evidence" value="ECO:0007669"/>
    <property type="project" value="TreeGrafter"/>
</dbReference>
<dbReference type="InterPro" id="IPR032632">
    <property type="entry name" value="Peptidase_M16_M"/>
</dbReference>
<evidence type="ECO:0000256" key="6">
    <source>
        <dbReference type="ARBA" id="ARBA00022833"/>
    </source>
</evidence>
<evidence type="ECO:0000256" key="8">
    <source>
        <dbReference type="RuleBase" id="RU004447"/>
    </source>
</evidence>
<evidence type="ECO:0000259" key="12">
    <source>
        <dbReference type="Pfam" id="PF16187"/>
    </source>
</evidence>
<dbReference type="OrthoDB" id="952271at2759"/>
<dbReference type="Pfam" id="PF00675">
    <property type="entry name" value="Peptidase_M16"/>
    <property type="match status" value="1"/>
</dbReference>
<dbReference type="InterPro" id="IPR050626">
    <property type="entry name" value="Peptidase_M16"/>
</dbReference>
<feature type="domain" description="Peptidase M16 C-terminal" evidence="11">
    <location>
        <begin position="224"/>
        <end position="395"/>
    </location>
</feature>
<dbReference type="GO" id="GO:0051603">
    <property type="term" value="P:proteolysis involved in protein catabolic process"/>
    <property type="evidence" value="ECO:0007669"/>
    <property type="project" value="TreeGrafter"/>
</dbReference>
<keyword evidence="7" id="KW-0482">Metalloprotease</keyword>
<accession>A0A267G8U5</accession>
<dbReference type="AlphaFoldDB" id="A0A267G8U5"/>
<dbReference type="InterPro" id="IPR001431">
    <property type="entry name" value="Pept_M16_Zn_BS"/>
</dbReference>
<evidence type="ECO:0000256" key="1">
    <source>
        <dbReference type="ARBA" id="ARBA00001947"/>
    </source>
</evidence>
<comment type="caution">
    <text evidence="14">The sequence shown here is derived from an EMBL/GenBank/DDBJ whole genome shotgun (WGS) entry which is preliminary data.</text>
</comment>
<dbReference type="PANTHER" id="PTHR43690">
    <property type="entry name" value="NARDILYSIN"/>
    <property type="match status" value="1"/>
</dbReference>
<keyword evidence="15" id="KW-1185">Reference proteome</keyword>
<name>A0A267G8U5_9PLAT</name>
<organism evidence="14 15">
    <name type="scientific">Macrostomum lignano</name>
    <dbReference type="NCBI Taxonomy" id="282301"/>
    <lineage>
        <taxon>Eukaryota</taxon>
        <taxon>Metazoa</taxon>
        <taxon>Spiralia</taxon>
        <taxon>Lophotrochozoa</taxon>
        <taxon>Platyhelminthes</taxon>
        <taxon>Rhabditophora</taxon>
        <taxon>Macrostomorpha</taxon>
        <taxon>Macrostomida</taxon>
        <taxon>Macrostomidae</taxon>
        <taxon>Macrostomum</taxon>
    </lineage>
</organism>